<protein>
    <submittedName>
        <fullName evidence="1">Uncharacterized protein</fullName>
    </submittedName>
</protein>
<dbReference type="Proteomes" id="UP000183567">
    <property type="component" value="Unassembled WGS sequence"/>
</dbReference>
<organism evidence="1 2">
    <name type="scientific">Rhizopogon vesiculosus</name>
    <dbReference type="NCBI Taxonomy" id="180088"/>
    <lineage>
        <taxon>Eukaryota</taxon>
        <taxon>Fungi</taxon>
        <taxon>Dikarya</taxon>
        <taxon>Basidiomycota</taxon>
        <taxon>Agaricomycotina</taxon>
        <taxon>Agaricomycetes</taxon>
        <taxon>Agaricomycetidae</taxon>
        <taxon>Boletales</taxon>
        <taxon>Suillineae</taxon>
        <taxon>Rhizopogonaceae</taxon>
        <taxon>Rhizopogon</taxon>
    </lineage>
</organism>
<proteinExistence type="predicted"/>
<comment type="caution">
    <text evidence="1">The sequence shown here is derived from an EMBL/GenBank/DDBJ whole genome shotgun (WGS) entry which is preliminary data.</text>
</comment>
<sequence>MVAKVFWVEEQCTSEPDILKKVYEIAEEQDAVKGH</sequence>
<dbReference type="OrthoDB" id="5569250at2759"/>
<keyword evidence="2" id="KW-1185">Reference proteome</keyword>
<reference evidence="1 2" key="1">
    <citation type="submission" date="2016-03" db="EMBL/GenBank/DDBJ databases">
        <title>Comparative genomics of the ectomycorrhizal sister species Rhizopogon vinicolor and Rhizopogon vesiculosus (Basidiomycota: Boletales) reveals a divergence of the mating type B locus.</title>
        <authorList>
            <person name="Mujic A.B."/>
            <person name="Kuo A."/>
            <person name="Tritt A."/>
            <person name="Lipzen A."/>
            <person name="Chen C."/>
            <person name="Johnson J."/>
            <person name="Sharma A."/>
            <person name="Barry K."/>
            <person name="Grigoriev I.V."/>
            <person name="Spatafora J.W."/>
        </authorList>
    </citation>
    <scope>NUCLEOTIDE SEQUENCE [LARGE SCALE GENOMIC DNA]</scope>
    <source>
        <strain evidence="1 2">AM-OR11-056</strain>
    </source>
</reference>
<accession>A0A1J8PQD7</accession>
<gene>
    <name evidence="1" type="ORF">AZE42_13149</name>
</gene>
<dbReference type="EMBL" id="LVVM01005384">
    <property type="protein sequence ID" value="OJA10727.1"/>
    <property type="molecule type" value="Genomic_DNA"/>
</dbReference>
<dbReference type="AlphaFoldDB" id="A0A1J8PQD7"/>
<name>A0A1J8PQD7_9AGAM</name>
<evidence type="ECO:0000313" key="2">
    <source>
        <dbReference type="Proteomes" id="UP000183567"/>
    </source>
</evidence>
<feature type="non-terminal residue" evidence="1">
    <location>
        <position position="35"/>
    </location>
</feature>
<evidence type="ECO:0000313" key="1">
    <source>
        <dbReference type="EMBL" id="OJA10727.1"/>
    </source>
</evidence>